<reference evidence="1" key="1">
    <citation type="submission" date="2021-01" db="EMBL/GenBank/DDBJ databases">
        <authorList>
            <consortium name="Genoscope - CEA"/>
            <person name="William W."/>
        </authorList>
    </citation>
    <scope>NUCLEOTIDE SEQUENCE</scope>
</reference>
<gene>
    <name evidence="1" type="ORF">DARMORV10_C05P32140.1</name>
</gene>
<name>A0A816L8I4_BRANA</name>
<dbReference type="AlphaFoldDB" id="A0A816L8I4"/>
<proteinExistence type="predicted"/>
<accession>A0A816L8I4</accession>
<protein>
    <submittedName>
        <fullName evidence="1">(rape) hypothetical protein</fullName>
    </submittedName>
</protein>
<sequence>MNEPKITSLNVQLPHCKHSLVFNMTLHYIGEQLLCFKLMRNMYVKHFTEFLKMMKQKMEASILENHSSILIP</sequence>
<dbReference type="EMBL" id="HG994369">
    <property type="protein sequence ID" value="CAF1929240.1"/>
    <property type="molecule type" value="Genomic_DNA"/>
</dbReference>
<organism evidence="1">
    <name type="scientific">Brassica napus</name>
    <name type="common">Rape</name>
    <dbReference type="NCBI Taxonomy" id="3708"/>
    <lineage>
        <taxon>Eukaryota</taxon>
        <taxon>Viridiplantae</taxon>
        <taxon>Streptophyta</taxon>
        <taxon>Embryophyta</taxon>
        <taxon>Tracheophyta</taxon>
        <taxon>Spermatophyta</taxon>
        <taxon>Magnoliopsida</taxon>
        <taxon>eudicotyledons</taxon>
        <taxon>Gunneridae</taxon>
        <taxon>Pentapetalae</taxon>
        <taxon>rosids</taxon>
        <taxon>malvids</taxon>
        <taxon>Brassicales</taxon>
        <taxon>Brassicaceae</taxon>
        <taxon>Brassiceae</taxon>
        <taxon>Brassica</taxon>
    </lineage>
</organism>
<dbReference type="Proteomes" id="UP001295469">
    <property type="component" value="Chromosome C05"/>
</dbReference>
<evidence type="ECO:0000313" key="1">
    <source>
        <dbReference type="EMBL" id="CAF1929240.1"/>
    </source>
</evidence>